<protein>
    <submittedName>
        <fullName evidence="1">Uncharacterized protein</fullName>
    </submittedName>
</protein>
<keyword evidence="2" id="KW-1185">Reference proteome</keyword>
<organism evidence="1 2">
    <name type="scientific">Peronosclerospora sorghi</name>
    <dbReference type="NCBI Taxonomy" id="230839"/>
    <lineage>
        <taxon>Eukaryota</taxon>
        <taxon>Sar</taxon>
        <taxon>Stramenopiles</taxon>
        <taxon>Oomycota</taxon>
        <taxon>Peronosporomycetes</taxon>
        <taxon>Peronosporales</taxon>
        <taxon>Peronosporaceae</taxon>
        <taxon>Peronosclerospora</taxon>
    </lineage>
</organism>
<evidence type="ECO:0000313" key="2">
    <source>
        <dbReference type="Proteomes" id="UP001163321"/>
    </source>
</evidence>
<dbReference type="EMBL" id="CM047582">
    <property type="protein sequence ID" value="KAI9914877.1"/>
    <property type="molecule type" value="Genomic_DNA"/>
</dbReference>
<proteinExistence type="predicted"/>
<name>A0ACC0W8V6_9STRA</name>
<accession>A0ACC0W8V6</accession>
<reference evidence="1 2" key="1">
    <citation type="journal article" date="2022" name="bioRxiv">
        <title>The genome of the oomycete Peronosclerospora sorghi, a cosmopolitan pathogen of maize and sorghum, is inflated with dispersed pseudogenes.</title>
        <authorList>
            <person name="Fletcher K."/>
            <person name="Martin F."/>
            <person name="Isakeit T."/>
            <person name="Cavanaugh K."/>
            <person name="Magill C."/>
            <person name="Michelmore R."/>
        </authorList>
    </citation>
    <scope>NUCLEOTIDE SEQUENCE [LARGE SCALE GENOMIC DNA]</scope>
    <source>
        <strain evidence="1">P6</strain>
    </source>
</reference>
<gene>
    <name evidence="1" type="ORF">PsorP6_008011</name>
</gene>
<comment type="caution">
    <text evidence="1">The sequence shown here is derived from an EMBL/GenBank/DDBJ whole genome shotgun (WGS) entry which is preliminary data.</text>
</comment>
<dbReference type="Proteomes" id="UP001163321">
    <property type="component" value="Chromosome 3"/>
</dbReference>
<sequence length="168" mass="18917">MAISVGCVVREQQKRGSNEATMDRSLPVSSLALPWNETHWLCFYSLHNKASQNALFPWCCVNVSLRFIQCRIDRALSKTLGSWSILSSAAAFKLERDLLACARIFFSRFFEDRLVSLTQEQTLKAVEEPSIVRRGRGRPPGSRGWRAAGNNSTSPEPSAFERIEARLP</sequence>
<evidence type="ECO:0000313" key="1">
    <source>
        <dbReference type="EMBL" id="KAI9914877.1"/>
    </source>
</evidence>